<keyword evidence="9" id="KW-0472">Membrane</keyword>
<feature type="binding site" evidence="7">
    <location>
        <position position="68"/>
    </location>
    <ligand>
        <name>ATP</name>
        <dbReference type="ChEBI" id="CHEBI:30616"/>
    </ligand>
</feature>
<feature type="region of interest" description="Disordered" evidence="8">
    <location>
        <begin position="1"/>
        <end position="37"/>
    </location>
</feature>
<organism evidence="11 12">
    <name type="scientific">Streptomyces melanogenes</name>
    <dbReference type="NCBI Taxonomy" id="67326"/>
    <lineage>
        <taxon>Bacteria</taxon>
        <taxon>Bacillati</taxon>
        <taxon>Actinomycetota</taxon>
        <taxon>Actinomycetes</taxon>
        <taxon>Kitasatosporales</taxon>
        <taxon>Streptomycetaceae</taxon>
        <taxon>Streptomyces</taxon>
    </lineage>
</organism>
<dbReference type="InterPro" id="IPR008271">
    <property type="entry name" value="Ser/Thr_kinase_AS"/>
</dbReference>
<feature type="region of interest" description="Disordered" evidence="8">
    <location>
        <begin position="382"/>
        <end position="505"/>
    </location>
</feature>
<evidence type="ECO:0000256" key="3">
    <source>
        <dbReference type="ARBA" id="ARBA00022679"/>
    </source>
</evidence>
<dbReference type="EMBL" id="CP109019">
    <property type="protein sequence ID" value="WUT81498.1"/>
    <property type="molecule type" value="Genomic_DNA"/>
</dbReference>
<dbReference type="PROSITE" id="PS50011">
    <property type="entry name" value="PROTEIN_KINASE_DOM"/>
    <property type="match status" value="1"/>
</dbReference>
<dbReference type="InterPro" id="IPR050660">
    <property type="entry name" value="NEK_Ser/Thr_kinase"/>
</dbReference>
<proteinExistence type="inferred from homology"/>
<dbReference type="GO" id="GO:0004674">
    <property type="term" value="F:protein serine/threonine kinase activity"/>
    <property type="evidence" value="ECO:0007669"/>
    <property type="project" value="UniProtKB-KW"/>
</dbReference>
<keyword evidence="9" id="KW-1133">Transmembrane helix</keyword>
<keyword evidence="3" id="KW-0808">Transferase</keyword>
<dbReference type="PANTHER" id="PTHR43671:SF13">
    <property type="entry name" value="SERINE_THREONINE-PROTEIN KINASE NEK2"/>
    <property type="match status" value="1"/>
</dbReference>
<dbReference type="SMART" id="SM00220">
    <property type="entry name" value="S_TKc"/>
    <property type="match status" value="1"/>
</dbReference>
<evidence type="ECO:0000256" key="4">
    <source>
        <dbReference type="ARBA" id="ARBA00022741"/>
    </source>
</evidence>
<dbReference type="InterPro" id="IPR000772">
    <property type="entry name" value="Ricin_B_lectin"/>
</dbReference>
<evidence type="ECO:0000313" key="11">
    <source>
        <dbReference type="EMBL" id="WUT81498.1"/>
    </source>
</evidence>
<feature type="transmembrane region" description="Helical" evidence="9">
    <location>
        <begin position="362"/>
        <end position="385"/>
    </location>
</feature>
<dbReference type="Gene3D" id="1.10.510.10">
    <property type="entry name" value="Transferase(Phosphotransferase) domain 1"/>
    <property type="match status" value="1"/>
</dbReference>
<dbReference type="CDD" id="cd23415">
    <property type="entry name" value="beta-trefoil_Ricin_AH"/>
    <property type="match status" value="1"/>
</dbReference>
<evidence type="ECO:0000256" key="2">
    <source>
        <dbReference type="ARBA" id="ARBA00012513"/>
    </source>
</evidence>
<gene>
    <name evidence="11" type="ORF">OG515_04415</name>
</gene>
<dbReference type="Gene3D" id="2.80.10.50">
    <property type="match status" value="1"/>
</dbReference>
<dbReference type="Pfam" id="PF00069">
    <property type="entry name" value="Pkinase"/>
    <property type="match status" value="1"/>
</dbReference>
<accession>A0ABZ1XDA4</accession>
<dbReference type="CDD" id="cd14014">
    <property type="entry name" value="STKc_PknB_like"/>
    <property type="match status" value="1"/>
</dbReference>
<dbReference type="Pfam" id="PF00652">
    <property type="entry name" value="Ricin_B_lectin"/>
    <property type="match status" value="1"/>
</dbReference>
<dbReference type="SUPFAM" id="SSF50370">
    <property type="entry name" value="Ricin B-like lectins"/>
    <property type="match status" value="1"/>
</dbReference>
<evidence type="ECO:0000256" key="5">
    <source>
        <dbReference type="ARBA" id="ARBA00022777"/>
    </source>
</evidence>
<dbReference type="PROSITE" id="PS50231">
    <property type="entry name" value="RICIN_B_LECTIN"/>
    <property type="match status" value="1"/>
</dbReference>
<keyword evidence="5 11" id="KW-0418">Kinase</keyword>
<evidence type="ECO:0000256" key="6">
    <source>
        <dbReference type="ARBA" id="ARBA00022840"/>
    </source>
</evidence>
<keyword evidence="6 7" id="KW-0067">ATP-binding</keyword>
<reference evidence="11" key="1">
    <citation type="submission" date="2022-10" db="EMBL/GenBank/DDBJ databases">
        <title>The complete genomes of actinobacterial strains from the NBC collection.</title>
        <authorList>
            <person name="Joergensen T.S."/>
            <person name="Alvarez Arevalo M."/>
            <person name="Sterndorff E.B."/>
            <person name="Faurdal D."/>
            <person name="Vuksanovic O."/>
            <person name="Mourched A.-S."/>
            <person name="Charusanti P."/>
            <person name="Shaw S."/>
            <person name="Blin K."/>
            <person name="Weber T."/>
        </authorList>
    </citation>
    <scope>NUCLEOTIDE SEQUENCE</scope>
    <source>
        <strain evidence="11">NBC_00668</strain>
    </source>
</reference>
<sequence>MGHQGRTSRGGTPVGGEHGVDLSGSGAEPLAPDDPRQIGSFPLVGRLGSGGMGRVYLGVASGRYTAVKQVLPILAEDQDFLRHFGHELDNLGRLPTGVSASLLATDRTARPPWFATEYVPGLTLDAAVELRGGSLPREALWRLLGDAASALHAVHAREIVHRDLKPSNVMLTPDGLTLIDFGIARAADQSRLTQTGMVIGTLAYMAPEQAAGSVRLTGAADVFSLGCLVVYAATGRPPFGEGAGHAQLYRIVHEEPDLEPVRRVDADLADLLETCLAKNPAARPAASDLADLVREKAPSGSAEWPSVIAERLSERAAFAAKVPDLAEFTRSTVNLRPAAGSEVGVVQDAPAPKKPRERRPRVLLAVVPAVVVVSGTVIGVSLMPYGSDTRGADRPSTGASSPAAHSAGQSGGAASTQPNRSGTPSPSRSAGPSGAASSGPGASGSSGTTAAPPGSGPRPGGAAGGSGAGGSGGGTPAGGGTRTNRPPADPPAQTGGSAIGSPGTYRVKNVSNSQCLSAGGTSASYGPCETTSSYAWTFKYASDGTFQLINRGSGYCLVGGSDFGGGGGFTGYATTFPCGQTAGGQHWRIGTRTSSGSTIKNTSSGDCLEVGSNGAMVTPCDSTQHAQLWVNGGAAS</sequence>
<evidence type="ECO:0000313" key="12">
    <source>
        <dbReference type="Proteomes" id="UP001432060"/>
    </source>
</evidence>
<dbReference type="Proteomes" id="UP001432060">
    <property type="component" value="Chromosome"/>
</dbReference>
<dbReference type="EC" id="2.7.11.1" evidence="2"/>
<dbReference type="PROSITE" id="PS00108">
    <property type="entry name" value="PROTEIN_KINASE_ST"/>
    <property type="match status" value="1"/>
</dbReference>
<dbReference type="SUPFAM" id="SSF56112">
    <property type="entry name" value="Protein kinase-like (PK-like)"/>
    <property type="match status" value="1"/>
</dbReference>
<evidence type="ECO:0000256" key="1">
    <source>
        <dbReference type="ARBA" id="ARBA00010886"/>
    </source>
</evidence>
<feature type="compositionally biased region" description="Polar residues" evidence="8">
    <location>
        <begin position="1"/>
        <end position="10"/>
    </location>
</feature>
<evidence type="ECO:0000256" key="8">
    <source>
        <dbReference type="SAM" id="MobiDB-lite"/>
    </source>
</evidence>
<keyword evidence="9" id="KW-0812">Transmembrane</keyword>
<feature type="compositionally biased region" description="Gly residues" evidence="8">
    <location>
        <begin position="457"/>
        <end position="481"/>
    </location>
</feature>
<keyword evidence="12" id="KW-1185">Reference proteome</keyword>
<evidence type="ECO:0000256" key="9">
    <source>
        <dbReference type="SAM" id="Phobius"/>
    </source>
</evidence>
<dbReference type="PANTHER" id="PTHR43671">
    <property type="entry name" value="SERINE/THREONINE-PROTEIN KINASE NEK"/>
    <property type="match status" value="1"/>
</dbReference>
<keyword evidence="11" id="KW-0723">Serine/threonine-protein kinase</keyword>
<dbReference type="InterPro" id="IPR017441">
    <property type="entry name" value="Protein_kinase_ATP_BS"/>
</dbReference>
<evidence type="ECO:0000256" key="7">
    <source>
        <dbReference type="PROSITE-ProRule" id="PRU10141"/>
    </source>
</evidence>
<protein>
    <recommendedName>
        <fullName evidence="2">non-specific serine/threonine protein kinase</fullName>
        <ecNumber evidence="2">2.7.11.1</ecNumber>
    </recommendedName>
</protein>
<dbReference type="PROSITE" id="PS00107">
    <property type="entry name" value="PROTEIN_KINASE_ATP"/>
    <property type="match status" value="1"/>
</dbReference>
<keyword evidence="4 7" id="KW-0547">Nucleotide-binding</keyword>
<feature type="domain" description="Protein kinase" evidence="10">
    <location>
        <begin position="41"/>
        <end position="297"/>
    </location>
</feature>
<dbReference type="InterPro" id="IPR011009">
    <property type="entry name" value="Kinase-like_dom_sf"/>
</dbReference>
<name>A0ABZ1XDA4_9ACTN</name>
<comment type="similarity">
    <text evidence="1">Belongs to the protein kinase superfamily. NEK Ser/Thr protein kinase family. NIMA subfamily.</text>
</comment>
<dbReference type="RefSeq" id="WP_329395880.1">
    <property type="nucleotide sequence ID" value="NZ_CP109019.1"/>
</dbReference>
<dbReference type="Gene3D" id="3.30.200.20">
    <property type="entry name" value="Phosphorylase Kinase, domain 1"/>
    <property type="match status" value="1"/>
</dbReference>
<dbReference type="InterPro" id="IPR035992">
    <property type="entry name" value="Ricin_B-like_lectins"/>
</dbReference>
<feature type="compositionally biased region" description="Low complexity" evidence="8">
    <location>
        <begin position="395"/>
        <end position="453"/>
    </location>
</feature>
<dbReference type="InterPro" id="IPR000719">
    <property type="entry name" value="Prot_kinase_dom"/>
</dbReference>
<evidence type="ECO:0000259" key="10">
    <source>
        <dbReference type="PROSITE" id="PS50011"/>
    </source>
</evidence>